<name>A0ACA9R1G1_9GLOM</name>
<keyword evidence="2" id="KW-1185">Reference proteome</keyword>
<evidence type="ECO:0000313" key="2">
    <source>
        <dbReference type="Proteomes" id="UP000789525"/>
    </source>
</evidence>
<proteinExistence type="predicted"/>
<gene>
    <name evidence="1" type="ORF">ACOLOM_LOCUS13905</name>
</gene>
<comment type="caution">
    <text evidence="1">The sequence shown here is derived from an EMBL/GenBank/DDBJ whole genome shotgun (WGS) entry which is preliminary data.</text>
</comment>
<accession>A0ACA9R1G1</accession>
<feature type="non-terminal residue" evidence="1">
    <location>
        <position position="192"/>
    </location>
</feature>
<feature type="non-terminal residue" evidence="1">
    <location>
        <position position="1"/>
    </location>
</feature>
<protein>
    <submittedName>
        <fullName evidence="1">1564_t:CDS:1</fullName>
    </submittedName>
</protein>
<sequence length="192" mass="20698">AAPLVGSSRANATGLLEAPHTLKPVQEDSIAPSGRSSPVSQAGTLRRDRPPGRSAITQLSIPDSDASMAALLEHLNLDNGREAMADFGPKVKDGAIRRRTNVRTPLHPRDTTGRKTDIALIAHLTAHNGPINGLVVSPDHAFFASCSDDETVKIWDTAKLERNVTRKPRHVYSQHHASVKAICILENSHCFA</sequence>
<evidence type="ECO:0000313" key="1">
    <source>
        <dbReference type="EMBL" id="CAG8772890.1"/>
    </source>
</evidence>
<reference evidence="1" key="1">
    <citation type="submission" date="2021-06" db="EMBL/GenBank/DDBJ databases">
        <authorList>
            <person name="Kallberg Y."/>
            <person name="Tangrot J."/>
            <person name="Rosling A."/>
        </authorList>
    </citation>
    <scope>NUCLEOTIDE SEQUENCE</scope>
    <source>
        <strain evidence="1">CL356</strain>
    </source>
</reference>
<dbReference type="Proteomes" id="UP000789525">
    <property type="component" value="Unassembled WGS sequence"/>
</dbReference>
<dbReference type="EMBL" id="CAJVPT010066118">
    <property type="protein sequence ID" value="CAG8772890.1"/>
    <property type="molecule type" value="Genomic_DNA"/>
</dbReference>
<organism evidence="1 2">
    <name type="scientific">Acaulospora colombiana</name>
    <dbReference type="NCBI Taxonomy" id="27376"/>
    <lineage>
        <taxon>Eukaryota</taxon>
        <taxon>Fungi</taxon>
        <taxon>Fungi incertae sedis</taxon>
        <taxon>Mucoromycota</taxon>
        <taxon>Glomeromycotina</taxon>
        <taxon>Glomeromycetes</taxon>
        <taxon>Diversisporales</taxon>
        <taxon>Acaulosporaceae</taxon>
        <taxon>Acaulospora</taxon>
    </lineage>
</organism>